<accession>A0A9C6XB48</accession>
<feature type="compositionally biased region" description="Polar residues" evidence="3">
    <location>
        <begin position="443"/>
        <end position="455"/>
    </location>
</feature>
<proteinExistence type="predicted"/>
<dbReference type="InterPro" id="IPR000219">
    <property type="entry name" value="DH_dom"/>
</dbReference>
<feature type="region of interest" description="Disordered" evidence="3">
    <location>
        <begin position="438"/>
        <end position="463"/>
    </location>
</feature>
<evidence type="ECO:0000256" key="3">
    <source>
        <dbReference type="SAM" id="MobiDB-lite"/>
    </source>
</evidence>
<dbReference type="GeneID" id="113210613"/>
<dbReference type="InterPro" id="IPR035899">
    <property type="entry name" value="DBL_dom_sf"/>
</dbReference>
<dbReference type="PROSITE" id="PS50010">
    <property type="entry name" value="DH_2"/>
    <property type="match status" value="1"/>
</dbReference>
<feature type="domain" description="DH" evidence="4">
    <location>
        <begin position="502"/>
        <end position="542"/>
    </location>
</feature>
<feature type="compositionally biased region" description="Polar residues" evidence="3">
    <location>
        <begin position="383"/>
        <end position="394"/>
    </location>
</feature>
<organism evidence="5 6">
    <name type="scientific">Frankliniella occidentalis</name>
    <name type="common">Western flower thrips</name>
    <name type="synonym">Euthrips occidentalis</name>
    <dbReference type="NCBI Taxonomy" id="133901"/>
    <lineage>
        <taxon>Eukaryota</taxon>
        <taxon>Metazoa</taxon>
        <taxon>Ecdysozoa</taxon>
        <taxon>Arthropoda</taxon>
        <taxon>Hexapoda</taxon>
        <taxon>Insecta</taxon>
        <taxon>Pterygota</taxon>
        <taxon>Neoptera</taxon>
        <taxon>Paraneoptera</taxon>
        <taxon>Thysanoptera</taxon>
        <taxon>Terebrantia</taxon>
        <taxon>Thripoidea</taxon>
        <taxon>Thripidae</taxon>
        <taxon>Frankliniella</taxon>
    </lineage>
</organism>
<dbReference type="SUPFAM" id="SSF48065">
    <property type="entry name" value="DBL homology domain (DH-domain)"/>
    <property type="match status" value="1"/>
</dbReference>
<evidence type="ECO:0000256" key="2">
    <source>
        <dbReference type="ARBA" id="ARBA00022490"/>
    </source>
</evidence>
<dbReference type="Gene3D" id="1.20.900.10">
    <property type="entry name" value="Dbl homology (DH) domain"/>
    <property type="match status" value="1"/>
</dbReference>
<dbReference type="OrthoDB" id="2015333at2759"/>
<feature type="compositionally biased region" description="Low complexity" evidence="3">
    <location>
        <begin position="106"/>
        <end position="146"/>
    </location>
</feature>
<name>A0A9C6XB48_FRAOC</name>
<keyword evidence="2" id="KW-0963">Cytoplasm</keyword>
<dbReference type="InterPro" id="IPR051480">
    <property type="entry name" value="Endocytic_GEF_Adapter"/>
</dbReference>
<feature type="non-terminal residue" evidence="6">
    <location>
        <position position="542"/>
    </location>
</feature>
<feature type="compositionally biased region" description="Low complexity" evidence="3">
    <location>
        <begin position="223"/>
        <end position="238"/>
    </location>
</feature>
<sequence>MSPSTPVAPAGNKVTISVGGASPAGDIDYQSVSFARTCTRAPTTPSTPATPVQPVVIPVAHQNHCSRVEIGDQSDEKRTSTKMTVRIGLAADASDVVLRSTPQSPATPGTPLTPTTPVPLATPSTPATPKTPATPTRTAPAIPEPTVDTLVTPSRKRVEPNETINLLIAESVDPVDAVRRNLVPHVCGGTSSASATPTPPCSATSSRSNSFDESDAEHKQLQRKSSSSSTASRGKSGADIMREVLSLRHDAEHAARTEREEGRSKFYVWVDTENSAEDDVTVMVGKDDFNHYEMIRDPIYEEITDHDDHEDEDVPPPLPLSPPPLEDKMACCRSIFEGASKDDILSYLVDARDRGIVPASSEEMYFGGGGSTGLCEEGDDSEGSQPQHSRQTSLDLTEISSRVSQLSNTSDSSEDSVNLMAADAHEDSKVRRAAADIERNDSGVGSETSRTSRARWQQLPADQRDQRHGCEDCEMPVETQVTDSGLMFAPLVCRKCAKRRLERREIIQEIVETEEKFAGDLRILLDEFYKPMLVAGLLAREQ</sequence>
<dbReference type="PANTHER" id="PTHR46006:SF5">
    <property type="entry name" value="DH DOMAIN-CONTAINING PROTEIN"/>
    <property type="match status" value="1"/>
</dbReference>
<dbReference type="Proteomes" id="UP000504606">
    <property type="component" value="Unplaced"/>
</dbReference>
<dbReference type="GO" id="GO:0035025">
    <property type="term" value="P:positive regulation of Rho protein signal transduction"/>
    <property type="evidence" value="ECO:0007669"/>
    <property type="project" value="TreeGrafter"/>
</dbReference>
<evidence type="ECO:0000313" key="6">
    <source>
        <dbReference type="RefSeq" id="XP_052132616.1"/>
    </source>
</evidence>
<feature type="compositionally biased region" description="Low complexity" evidence="3">
    <location>
        <begin position="190"/>
        <end position="208"/>
    </location>
</feature>
<gene>
    <name evidence="6" type="primary">LOC113210613</name>
</gene>
<comment type="subcellular location">
    <subcellularLocation>
        <location evidence="1">Cytoplasm</location>
    </subcellularLocation>
</comment>
<feature type="region of interest" description="Disordered" evidence="3">
    <location>
        <begin position="361"/>
        <end position="394"/>
    </location>
</feature>
<evidence type="ECO:0000259" key="4">
    <source>
        <dbReference type="PROSITE" id="PS50010"/>
    </source>
</evidence>
<evidence type="ECO:0000313" key="5">
    <source>
        <dbReference type="Proteomes" id="UP000504606"/>
    </source>
</evidence>
<reference evidence="6" key="1">
    <citation type="submission" date="2025-08" db="UniProtKB">
        <authorList>
            <consortium name="RefSeq"/>
        </authorList>
    </citation>
    <scope>IDENTIFICATION</scope>
    <source>
        <tissue evidence="6">Whole organism</tissue>
    </source>
</reference>
<dbReference type="RefSeq" id="XP_052132616.1">
    <property type="nucleotide sequence ID" value="XM_052276656.1"/>
</dbReference>
<feature type="region of interest" description="Disordered" evidence="3">
    <location>
        <begin position="1"/>
        <end position="24"/>
    </location>
</feature>
<feature type="region of interest" description="Disordered" evidence="3">
    <location>
        <begin position="99"/>
        <end position="147"/>
    </location>
</feature>
<dbReference type="GO" id="GO:0005737">
    <property type="term" value="C:cytoplasm"/>
    <property type="evidence" value="ECO:0007669"/>
    <property type="project" value="UniProtKB-SubCell"/>
</dbReference>
<dbReference type="KEGG" id="foc:113210613"/>
<feature type="region of interest" description="Disordered" evidence="3">
    <location>
        <begin position="188"/>
        <end position="238"/>
    </location>
</feature>
<dbReference type="PANTHER" id="PTHR46006">
    <property type="entry name" value="RHO GUANINE NUCLEOTIDE EXCHANGE FACTOR AT 64C, ISOFORM A"/>
    <property type="match status" value="1"/>
</dbReference>
<dbReference type="GO" id="GO:0005085">
    <property type="term" value="F:guanyl-nucleotide exchange factor activity"/>
    <property type="evidence" value="ECO:0007669"/>
    <property type="project" value="InterPro"/>
</dbReference>
<protein>
    <submittedName>
        <fullName evidence="6">Uncharacterized protein LOC113210613</fullName>
    </submittedName>
</protein>
<keyword evidence="5" id="KW-1185">Reference proteome</keyword>
<evidence type="ECO:0000256" key="1">
    <source>
        <dbReference type="ARBA" id="ARBA00004496"/>
    </source>
</evidence>
<dbReference type="AlphaFoldDB" id="A0A9C6XB48"/>